<dbReference type="AlphaFoldDB" id="A0A7R9HJT1"/>
<feature type="signal peptide" evidence="2">
    <location>
        <begin position="1"/>
        <end position="15"/>
    </location>
</feature>
<name>A0A7R9HJT1_TIMPO</name>
<accession>A0A7R9HJT1</accession>
<feature type="compositionally biased region" description="Basic and acidic residues" evidence="1">
    <location>
        <begin position="63"/>
        <end position="82"/>
    </location>
</feature>
<feature type="compositionally biased region" description="Basic and acidic residues" evidence="1">
    <location>
        <begin position="96"/>
        <end position="115"/>
    </location>
</feature>
<dbReference type="EMBL" id="OD068002">
    <property type="protein sequence ID" value="CAD7421895.1"/>
    <property type="molecule type" value="Genomic_DNA"/>
</dbReference>
<evidence type="ECO:0000256" key="1">
    <source>
        <dbReference type="SAM" id="MobiDB-lite"/>
    </source>
</evidence>
<reference evidence="3" key="1">
    <citation type="submission" date="2020-11" db="EMBL/GenBank/DDBJ databases">
        <authorList>
            <person name="Tran Van P."/>
        </authorList>
    </citation>
    <scope>NUCLEOTIDE SEQUENCE</scope>
</reference>
<feature type="chain" id="PRO_5030816487" evidence="2">
    <location>
        <begin position="16"/>
        <end position="157"/>
    </location>
</feature>
<feature type="region of interest" description="Disordered" evidence="1">
    <location>
        <begin position="22"/>
        <end position="41"/>
    </location>
</feature>
<feature type="region of interest" description="Disordered" evidence="1">
    <location>
        <begin position="53"/>
        <end position="157"/>
    </location>
</feature>
<organism evidence="3">
    <name type="scientific">Timema poppense</name>
    <name type="common">Walking stick</name>
    <dbReference type="NCBI Taxonomy" id="170557"/>
    <lineage>
        <taxon>Eukaryota</taxon>
        <taxon>Metazoa</taxon>
        <taxon>Ecdysozoa</taxon>
        <taxon>Arthropoda</taxon>
        <taxon>Hexapoda</taxon>
        <taxon>Insecta</taxon>
        <taxon>Pterygota</taxon>
        <taxon>Neoptera</taxon>
        <taxon>Polyneoptera</taxon>
        <taxon>Phasmatodea</taxon>
        <taxon>Timematodea</taxon>
        <taxon>Timematoidea</taxon>
        <taxon>Timematidae</taxon>
        <taxon>Timema</taxon>
    </lineage>
</organism>
<proteinExistence type="predicted"/>
<evidence type="ECO:0000313" key="3">
    <source>
        <dbReference type="EMBL" id="CAD7421895.1"/>
    </source>
</evidence>
<feature type="compositionally biased region" description="Basic residues" evidence="1">
    <location>
        <begin position="132"/>
        <end position="143"/>
    </location>
</feature>
<gene>
    <name evidence="3" type="ORF">TPSB3V08_LOCUS15310</name>
</gene>
<evidence type="ECO:0000256" key="2">
    <source>
        <dbReference type="SAM" id="SignalP"/>
    </source>
</evidence>
<protein>
    <submittedName>
        <fullName evidence="3">Uncharacterized protein</fullName>
    </submittedName>
</protein>
<sequence length="157" mass="17652">MSYGLVLVGVCLVWSAPSSNLESLGRSPCHGDAEDPDLSPSVQMTHTVALWRRDTALQPEIAESSRQREPEIAESSSQREPEIAESSRQQGPEIAESSRQREPEIAESSRQREPEIAESSLQQEPEIAEHSRTKRCSYRRRKILLAPEGTHRTTEVY</sequence>
<keyword evidence="2" id="KW-0732">Signal</keyword>